<dbReference type="EC" id="1.8.3.2" evidence="7"/>
<dbReference type="GO" id="GO:0016972">
    <property type="term" value="F:thiol oxidase activity"/>
    <property type="evidence" value="ECO:0007669"/>
    <property type="project" value="UniProtKB-EC"/>
</dbReference>
<evidence type="ECO:0000313" key="9">
    <source>
        <dbReference type="EMBL" id="XBH23788.1"/>
    </source>
</evidence>
<organism evidence="9">
    <name type="scientific">Rousettus bat poxvirus</name>
    <dbReference type="NCBI Taxonomy" id="3141933"/>
    <lineage>
        <taxon>Viruses</taxon>
        <taxon>Varidnaviria</taxon>
        <taxon>Bamfordvirae</taxon>
        <taxon>Nucleocytoviricota</taxon>
        <taxon>Pokkesviricetes</taxon>
        <taxon>Chitovirales</taxon>
        <taxon>Poxviridae</taxon>
    </lineage>
</organism>
<evidence type="ECO:0000256" key="4">
    <source>
        <dbReference type="ARBA" id="ARBA00023002"/>
    </source>
</evidence>
<dbReference type="InterPro" id="IPR017905">
    <property type="entry name" value="ERV/ALR_sulphydryl_oxidase"/>
</dbReference>
<dbReference type="InterPro" id="IPR006890">
    <property type="entry name" value="Sulphydryl_Oase_FAD-link_ERV1"/>
</dbReference>
<sequence length="98" mass="11554">MEPRYWGRSMWAVIFIAITAAARDGNLEACKRKLYIICSNLPCLECRTHALDAIERNNIMSSRDLNYVYFFFIHLFNNLAKDPRYRIDVSKVRALELH</sequence>
<dbReference type="Pfam" id="PF04805">
    <property type="entry name" value="Pox_E10"/>
    <property type="match status" value="1"/>
</dbReference>
<keyword evidence="5" id="KW-1015">Disulfide bond</keyword>
<protein>
    <recommendedName>
        <fullName evidence="7">Sulfhydryl oxidase</fullName>
        <ecNumber evidence="7">1.8.3.2</ecNumber>
    </recommendedName>
</protein>
<dbReference type="Gene3D" id="1.20.120.310">
    <property type="entry name" value="ERV/ALR sulfhydryl oxidase domain"/>
    <property type="match status" value="1"/>
</dbReference>
<evidence type="ECO:0000256" key="3">
    <source>
        <dbReference type="ARBA" id="ARBA00022827"/>
    </source>
</evidence>
<keyword evidence="3 7" id="KW-0274">FAD</keyword>
<dbReference type="InterPro" id="IPR036774">
    <property type="entry name" value="ERV/ALR_sulphydryl_oxid_sf"/>
</dbReference>
<evidence type="ECO:0000259" key="8">
    <source>
        <dbReference type="PROSITE" id="PS51324"/>
    </source>
</evidence>
<keyword evidence="4 7" id="KW-0560">Oxidoreductase</keyword>
<dbReference type="EMBL" id="PP711852">
    <property type="protein sequence ID" value="XBH23788.1"/>
    <property type="molecule type" value="Genomic_DNA"/>
</dbReference>
<evidence type="ECO:0000256" key="5">
    <source>
        <dbReference type="ARBA" id="ARBA00023157"/>
    </source>
</evidence>
<evidence type="ECO:0000256" key="1">
    <source>
        <dbReference type="ARBA" id="ARBA00001974"/>
    </source>
</evidence>
<name>A0AAU7E1B0_9POXV</name>
<accession>A0AAU7E1B0</accession>
<evidence type="ECO:0000256" key="2">
    <source>
        <dbReference type="ARBA" id="ARBA00022630"/>
    </source>
</evidence>
<reference evidence="9" key="1">
    <citation type="journal article" date="2024" name="Microbiome">
        <title>Substantial viral diversity in bats and rodents from East Africa: insights into evolution, recombination, and cocirculation.</title>
        <authorList>
            <person name="Wang D."/>
            <person name="Yang X."/>
            <person name="Ren Z."/>
            <person name="Hu B."/>
            <person name="Zhao H."/>
            <person name="Yang K."/>
            <person name="Shi P."/>
            <person name="Zhang Z."/>
            <person name="Feng Q."/>
            <person name="Nawenja C.V."/>
            <person name="Obanda V."/>
            <person name="Robert K."/>
            <person name="Nalikka B."/>
            <person name="Waruhiu C.N."/>
            <person name="Ochola G.O."/>
            <person name="Onyuok S.O."/>
            <person name="Ochieng H."/>
            <person name="Li B."/>
            <person name="Zhu Y."/>
            <person name="Si H."/>
            <person name="Yin J."/>
            <person name="Kristiansen K."/>
            <person name="Jin X."/>
            <person name="Xu X."/>
            <person name="Xiao M."/>
            <person name="Agwanda B."/>
            <person name="Ommeh S."/>
            <person name="Li J."/>
            <person name="Shi Z.L."/>
        </authorList>
    </citation>
    <scope>NUCLEOTIDE SEQUENCE</scope>
    <source>
        <strain evidence="9">1A/Uganda/UGR70/2019</strain>
    </source>
</reference>
<dbReference type="SUPFAM" id="SSF69000">
    <property type="entry name" value="FAD-dependent thiol oxidase"/>
    <property type="match status" value="1"/>
</dbReference>
<dbReference type="PIRSF" id="PIRSF015696">
    <property type="entry name" value="VAC_E10R"/>
    <property type="match status" value="1"/>
</dbReference>
<feature type="domain" description="ERV/ALR sulfhydryl oxidase" evidence="8">
    <location>
        <begin position="1"/>
        <end position="98"/>
    </location>
</feature>
<comment type="catalytic activity">
    <reaction evidence="6 7">
        <text>2 R'C(R)SH + O2 = R'C(R)S-S(R)CR' + H2O2</text>
        <dbReference type="Rhea" id="RHEA:17357"/>
        <dbReference type="ChEBI" id="CHEBI:15379"/>
        <dbReference type="ChEBI" id="CHEBI:16240"/>
        <dbReference type="ChEBI" id="CHEBI:16520"/>
        <dbReference type="ChEBI" id="CHEBI:17412"/>
        <dbReference type="EC" id="1.8.3.2"/>
    </reaction>
</comment>
<dbReference type="PROSITE" id="PS51324">
    <property type="entry name" value="ERV_ALR"/>
    <property type="match status" value="1"/>
</dbReference>
<comment type="cofactor">
    <cofactor evidence="1 7">
        <name>FAD</name>
        <dbReference type="ChEBI" id="CHEBI:57692"/>
    </cofactor>
</comment>
<keyword evidence="2 7" id="KW-0285">Flavoprotein</keyword>
<reference evidence="9" key="2">
    <citation type="submission" date="2024-02" db="EMBL/GenBank/DDBJ databases">
        <authorList>
            <person name="Hu B."/>
        </authorList>
    </citation>
    <scope>NUCLEOTIDE SEQUENCE</scope>
    <source>
        <strain evidence="9">1A/Uganda/UGR70/2019</strain>
    </source>
</reference>
<proteinExistence type="predicted"/>
<evidence type="ECO:0000256" key="7">
    <source>
        <dbReference type="RuleBase" id="RU371123"/>
    </source>
</evidence>
<evidence type="ECO:0000256" key="6">
    <source>
        <dbReference type="ARBA" id="ARBA00048864"/>
    </source>
</evidence>